<dbReference type="Proteomes" id="UP001163603">
    <property type="component" value="Chromosome 2"/>
</dbReference>
<name>A0ACC0ZEI4_9ROSI</name>
<organism evidence="1 2">
    <name type="scientific">Pistacia integerrima</name>
    <dbReference type="NCBI Taxonomy" id="434235"/>
    <lineage>
        <taxon>Eukaryota</taxon>
        <taxon>Viridiplantae</taxon>
        <taxon>Streptophyta</taxon>
        <taxon>Embryophyta</taxon>
        <taxon>Tracheophyta</taxon>
        <taxon>Spermatophyta</taxon>
        <taxon>Magnoliopsida</taxon>
        <taxon>eudicotyledons</taxon>
        <taxon>Gunneridae</taxon>
        <taxon>Pentapetalae</taxon>
        <taxon>rosids</taxon>
        <taxon>malvids</taxon>
        <taxon>Sapindales</taxon>
        <taxon>Anacardiaceae</taxon>
        <taxon>Pistacia</taxon>
    </lineage>
</organism>
<comment type="caution">
    <text evidence="1">The sequence shown here is derived from an EMBL/GenBank/DDBJ whole genome shotgun (WGS) entry which is preliminary data.</text>
</comment>
<accession>A0ACC0ZEI4</accession>
<sequence length="373" mass="42855">MFDWRLRRKVRASGKKKKQNPEMAELVISNHFQCPITLKLMKDPMTLSSGITYDRDNIETWLNTGNFTCTVTNQVLRSFDQILNHTLRKMIQDWKWGFESERNKLCIVANGVSKVLAKAFDAFAKNPEAFERFSNVLIEILSALNWMLLLDDNKNESLKLLTLQASLRCMVWFMKHSQDVLVKQNAISVLKEIKSFDQQEIEVRIDSRVDETLVKFLKEPISRTITKASLMVIFAMVSSPNENIKASFVEKGLVSLLLNLIVDSEKSICEKGLGVLDKHFESKEGREEAYQNALAMPVLVKKILRVSELATEFSVSAIWKLSKFDKKNEGKILFEALQVGVFQKLVLLLQCGYDDSTKEKTTQLLKLMNHRMH</sequence>
<protein>
    <submittedName>
        <fullName evidence="1">Uncharacterized protein</fullName>
    </submittedName>
</protein>
<keyword evidence="2" id="KW-1185">Reference proteome</keyword>
<gene>
    <name evidence="1" type="ORF">Pint_16863</name>
</gene>
<proteinExistence type="predicted"/>
<dbReference type="EMBL" id="CM047737">
    <property type="protein sequence ID" value="KAJ0048847.1"/>
    <property type="molecule type" value="Genomic_DNA"/>
</dbReference>
<evidence type="ECO:0000313" key="1">
    <source>
        <dbReference type="EMBL" id="KAJ0048847.1"/>
    </source>
</evidence>
<evidence type="ECO:0000313" key="2">
    <source>
        <dbReference type="Proteomes" id="UP001163603"/>
    </source>
</evidence>
<reference evidence="2" key="1">
    <citation type="journal article" date="2023" name="G3 (Bethesda)">
        <title>Genome assembly and association tests identify interacting loci associated with vigor, precocity, and sex in interspecific pistachio rootstocks.</title>
        <authorList>
            <person name="Palmer W."/>
            <person name="Jacygrad E."/>
            <person name="Sagayaradj S."/>
            <person name="Cavanaugh K."/>
            <person name="Han R."/>
            <person name="Bertier L."/>
            <person name="Beede B."/>
            <person name="Kafkas S."/>
            <person name="Golino D."/>
            <person name="Preece J."/>
            <person name="Michelmore R."/>
        </authorList>
    </citation>
    <scope>NUCLEOTIDE SEQUENCE [LARGE SCALE GENOMIC DNA]</scope>
</reference>